<dbReference type="PANTHER" id="PTHR30576">
    <property type="entry name" value="COLANIC BIOSYNTHESIS UDP-GLUCOSE LIPID CARRIER TRANSFERASE"/>
    <property type="match status" value="1"/>
</dbReference>
<evidence type="ECO:0000256" key="2">
    <source>
        <dbReference type="SAM" id="Phobius"/>
    </source>
</evidence>
<sequence>MYQHFIKRLFDIIVSAVALVILAIPFAVVAILIKLDSKGPAFFRQQRMGKDGKPFRIYKFRTMREDAPHNTATAELDNAKDKITHVGGVCRKTSIDELPQFINVLKGDMSIIGPRPVVLTETELIEMRHENGADRVLPGLTGMAQVNGRDSLSPTQKATYDAYYANKISLVLDSIIAFKSFWYVLLSVGIREGRQVKNIEDHGMREIVNISRSDKGLKKVQ</sequence>
<dbReference type="Pfam" id="PF02397">
    <property type="entry name" value="Bac_transf"/>
    <property type="match status" value="1"/>
</dbReference>
<keyword evidence="4" id="KW-0808">Transferase</keyword>
<organism evidence="4 5">
    <name type="scientific">Lacticaseibacillus pantheris DSM 15945 = JCM 12539 = NBRC 106106</name>
    <dbReference type="NCBI Taxonomy" id="1423783"/>
    <lineage>
        <taxon>Bacteria</taxon>
        <taxon>Bacillati</taxon>
        <taxon>Bacillota</taxon>
        <taxon>Bacilli</taxon>
        <taxon>Lactobacillales</taxon>
        <taxon>Lactobacillaceae</taxon>
        <taxon>Lacticaseibacillus</taxon>
    </lineage>
</organism>
<dbReference type="PATRIC" id="fig|1423783.4.peg.292"/>
<reference evidence="4 5" key="1">
    <citation type="journal article" date="2015" name="Genome Announc.">
        <title>Expanding the biotechnology potential of lactobacilli through comparative genomics of 213 strains and associated genera.</title>
        <authorList>
            <person name="Sun Z."/>
            <person name="Harris H.M."/>
            <person name="McCann A."/>
            <person name="Guo C."/>
            <person name="Argimon S."/>
            <person name="Zhang W."/>
            <person name="Yang X."/>
            <person name="Jeffery I.B."/>
            <person name="Cooney J.C."/>
            <person name="Kagawa T.F."/>
            <person name="Liu W."/>
            <person name="Song Y."/>
            <person name="Salvetti E."/>
            <person name="Wrobel A."/>
            <person name="Rasinkangas P."/>
            <person name="Parkhill J."/>
            <person name="Rea M.C."/>
            <person name="O'Sullivan O."/>
            <person name="Ritari J."/>
            <person name="Douillard F.P."/>
            <person name="Paul Ross R."/>
            <person name="Yang R."/>
            <person name="Briner A.E."/>
            <person name="Felis G.E."/>
            <person name="de Vos W.M."/>
            <person name="Barrangou R."/>
            <person name="Klaenhammer T.R."/>
            <person name="Caufield P.W."/>
            <person name="Cui Y."/>
            <person name="Zhang H."/>
            <person name="O'Toole P.W."/>
        </authorList>
    </citation>
    <scope>NUCLEOTIDE SEQUENCE [LARGE SCALE GENOMIC DNA]</scope>
    <source>
        <strain evidence="4 5">DSM 15945</strain>
    </source>
</reference>
<dbReference type="OrthoDB" id="9808602at2"/>
<dbReference type="InterPro" id="IPR003362">
    <property type="entry name" value="Bact_transf"/>
</dbReference>
<dbReference type="AlphaFoldDB" id="A0A0R1U9X5"/>
<comment type="similarity">
    <text evidence="1">Belongs to the bacterial sugar transferase family.</text>
</comment>
<dbReference type="GO" id="GO:0016780">
    <property type="term" value="F:phosphotransferase activity, for other substituted phosphate groups"/>
    <property type="evidence" value="ECO:0007669"/>
    <property type="project" value="TreeGrafter"/>
</dbReference>
<keyword evidence="2" id="KW-1133">Transmembrane helix</keyword>
<feature type="domain" description="Bacterial sugar transferase" evidence="3">
    <location>
        <begin position="7"/>
        <end position="185"/>
    </location>
</feature>
<keyword evidence="5" id="KW-1185">Reference proteome</keyword>
<comment type="caution">
    <text evidence="4">The sequence shown here is derived from an EMBL/GenBank/DDBJ whole genome shotgun (WGS) entry which is preliminary data.</text>
</comment>
<keyword evidence="2" id="KW-0812">Transmembrane</keyword>
<keyword evidence="2" id="KW-0472">Membrane</keyword>
<dbReference type="PANTHER" id="PTHR30576:SF10">
    <property type="entry name" value="SLL5057 PROTEIN"/>
    <property type="match status" value="1"/>
</dbReference>
<dbReference type="EMBL" id="AZFJ01000007">
    <property type="protein sequence ID" value="KRL88090.1"/>
    <property type="molecule type" value="Genomic_DNA"/>
</dbReference>
<accession>A0A0R1U9X5</accession>
<dbReference type="RefSeq" id="WP_056956149.1">
    <property type="nucleotide sequence ID" value="NZ_AZFJ01000007.1"/>
</dbReference>
<evidence type="ECO:0000313" key="5">
    <source>
        <dbReference type="Proteomes" id="UP000051922"/>
    </source>
</evidence>
<evidence type="ECO:0000313" key="4">
    <source>
        <dbReference type="EMBL" id="KRL88090.1"/>
    </source>
</evidence>
<proteinExistence type="inferred from homology"/>
<dbReference type="Proteomes" id="UP000051922">
    <property type="component" value="Unassembled WGS sequence"/>
</dbReference>
<gene>
    <name evidence="4" type="ORF">FC50_GL000280</name>
</gene>
<dbReference type="STRING" id="1423783.FC50_GL000280"/>
<name>A0A0R1U9X5_9LACO</name>
<evidence type="ECO:0000259" key="3">
    <source>
        <dbReference type="Pfam" id="PF02397"/>
    </source>
</evidence>
<evidence type="ECO:0000256" key="1">
    <source>
        <dbReference type="ARBA" id="ARBA00006464"/>
    </source>
</evidence>
<feature type="transmembrane region" description="Helical" evidence="2">
    <location>
        <begin position="12"/>
        <end position="33"/>
    </location>
</feature>
<protein>
    <submittedName>
        <fullName evidence="4">Sugar transferase</fullName>
    </submittedName>
</protein>